<dbReference type="AlphaFoldDB" id="A0A9P0QG26"/>
<evidence type="ECO:0000313" key="1">
    <source>
        <dbReference type="EMBL" id="CAH2019844.1"/>
    </source>
</evidence>
<dbReference type="Proteomes" id="UP001152888">
    <property type="component" value="Unassembled WGS sequence"/>
</dbReference>
<reference evidence="1" key="1">
    <citation type="submission" date="2022-03" db="EMBL/GenBank/DDBJ databases">
        <authorList>
            <person name="Sayadi A."/>
        </authorList>
    </citation>
    <scope>NUCLEOTIDE SEQUENCE</scope>
</reference>
<organism evidence="1 2">
    <name type="scientific">Acanthoscelides obtectus</name>
    <name type="common">Bean weevil</name>
    <name type="synonym">Bruchus obtectus</name>
    <dbReference type="NCBI Taxonomy" id="200917"/>
    <lineage>
        <taxon>Eukaryota</taxon>
        <taxon>Metazoa</taxon>
        <taxon>Ecdysozoa</taxon>
        <taxon>Arthropoda</taxon>
        <taxon>Hexapoda</taxon>
        <taxon>Insecta</taxon>
        <taxon>Pterygota</taxon>
        <taxon>Neoptera</taxon>
        <taxon>Endopterygota</taxon>
        <taxon>Coleoptera</taxon>
        <taxon>Polyphaga</taxon>
        <taxon>Cucujiformia</taxon>
        <taxon>Chrysomeloidea</taxon>
        <taxon>Chrysomelidae</taxon>
        <taxon>Bruchinae</taxon>
        <taxon>Bruchini</taxon>
        <taxon>Acanthoscelides</taxon>
    </lineage>
</organism>
<dbReference type="EMBL" id="CAKOFQ010010578">
    <property type="protein sequence ID" value="CAH2019844.1"/>
    <property type="molecule type" value="Genomic_DNA"/>
</dbReference>
<name>A0A9P0QG26_ACAOB</name>
<feature type="non-terminal residue" evidence="1">
    <location>
        <position position="125"/>
    </location>
</feature>
<evidence type="ECO:0000313" key="2">
    <source>
        <dbReference type="Proteomes" id="UP001152888"/>
    </source>
</evidence>
<accession>A0A9P0QG26</accession>
<sequence length="125" mass="14661">MDVTINNEEFDEDDLIPLEFGIPRRIYERQEYFRTMERSTLRKPVQVTKSTVLTVIERLETSWKYLWISMYTFHGGCTFLNIIVATAVLHNIVIADGDENVPTLPDELDPHTFNQLLERDEITNI</sequence>
<proteinExistence type="predicted"/>
<keyword evidence="2" id="KW-1185">Reference proteome</keyword>
<gene>
    <name evidence="1" type="ORF">ACAOBT_LOCUS37447</name>
</gene>
<comment type="caution">
    <text evidence="1">The sequence shown here is derived from an EMBL/GenBank/DDBJ whole genome shotgun (WGS) entry which is preliminary data.</text>
</comment>
<protein>
    <submittedName>
        <fullName evidence="1">Uncharacterized protein</fullName>
    </submittedName>
</protein>